<evidence type="ECO:0000313" key="2">
    <source>
        <dbReference type="EMBL" id="TDK43490.1"/>
    </source>
</evidence>
<name>A0A4R5UW45_9BACT</name>
<accession>A0A4R5UW45</accession>
<evidence type="ECO:0000256" key="1">
    <source>
        <dbReference type="SAM" id="Phobius"/>
    </source>
</evidence>
<dbReference type="AlphaFoldDB" id="A0A4R5UW45"/>
<sequence>MKLNQSQISEIVQISNQKDIYYRDIQAEWVDHIASEIEAELDSPAEFETVLKEKVRALPPRKFQQSVLINIHWGVVKEFFAGVFHWKSLLPALFLGFGLFAGFSVFGNLEIKSLEKILKTTFLILMYGTILIGFWKNKTRRNAHILATVNTIFFLSSMLVLGLQKSWFEALGIDEASFLYCLLACISIFLVRGYTLLFQKIKKVQWR</sequence>
<feature type="transmembrane region" description="Helical" evidence="1">
    <location>
        <begin position="117"/>
        <end position="135"/>
    </location>
</feature>
<dbReference type="EMBL" id="SMUW01000035">
    <property type="protein sequence ID" value="TDK43490.1"/>
    <property type="molecule type" value="Genomic_DNA"/>
</dbReference>
<evidence type="ECO:0000313" key="3">
    <source>
        <dbReference type="Proteomes" id="UP000295438"/>
    </source>
</evidence>
<comment type="caution">
    <text evidence="2">The sequence shown here is derived from an EMBL/GenBank/DDBJ whole genome shotgun (WGS) entry which is preliminary data.</text>
</comment>
<protein>
    <submittedName>
        <fullName evidence="2">Uncharacterized protein</fullName>
    </submittedName>
</protein>
<feature type="transmembrane region" description="Helical" evidence="1">
    <location>
        <begin position="176"/>
        <end position="197"/>
    </location>
</feature>
<feature type="transmembrane region" description="Helical" evidence="1">
    <location>
        <begin position="89"/>
        <end position="111"/>
    </location>
</feature>
<organism evidence="2 3">
    <name type="scientific">Algoriphagus formosus</name>
    <dbReference type="NCBI Taxonomy" id="2007308"/>
    <lineage>
        <taxon>Bacteria</taxon>
        <taxon>Pseudomonadati</taxon>
        <taxon>Bacteroidota</taxon>
        <taxon>Cytophagia</taxon>
        <taxon>Cytophagales</taxon>
        <taxon>Cyclobacteriaceae</taxon>
        <taxon>Algoriphagus</taxon>
    </lineage>
</organism>
<feature type="transmembrane region" description="Helical" evidence="1">
    <location>
        <begin position="142"/>
        <end position="164"/>
    </location>
</feature>
<keyword evidence="3" id="KW-1185">Reference proteome</keyword>
<dbReference type="Proteomes" id="UP000295438">
    <property type="component" value="Unassembled WGS sequence"/>
</dbReference>
<dbReference type="RefSeq" id="WP_133391184.1">
    <property type="nucleotide sequence ID" value="NZ_SMUW01000035.1"/>
</dbReference>
<keyword evidence="1" id="KW-1133">Transmembrane helix</keyword>
<keyword evidence="1" id="KW-0812">Transmembrane</keyword>
<gene>
    <name evidence="2" type="ORF">E1898_12865</name>
</gene>
<reference evidence="2 3" key="1">
    <citation type="submission" date="2019-03" db="EMBL/GenBank/DDBJ databases">
        <title>Algoriphagus aquimaris sp. nov., isolated form marine sediment in Pohang, Korea.</title>
        <authorList>
            <person name="Kim J."/>
            <person name="Yoon S.-H."/>
            <person name="Lee S.-S."/>
        </authorList>
    </citation>
    <scope>NUCLEOTIDE SEQUENCE [LARGE SCALE GENOMIC DNA]</scope>
    <source>
        <strain evidence="2 3">F21</strain>
    </source>
</reference>
<keyword evidence="1" id="KW-0472">Membrane</keyword>
<proteinExistence type="predicted"/>